<dbReference type="EMBL" id="CAJNDS010002080">
    <property type="protein sequence ID" value="CAE7311582.1"/>
    <property type="molecule type" value="Genomic_DNA"/>
</dbReference>
<gene>
    <name evidence="1" type="ORF">SNAT2548_LOCUS16359</name>
</gene>
<comment type="caution">
    <text evidence="1">The sequence shown here is derived from an EMBL/GenBank/DDBJ whole genome shotgun (WGS) entry which is preliminary data.</text>
</comment>
<dbReference type="AlphaFoldDB" id="A0A812NDM1"/>
<accession>A0A812NDM1</accession>
<evidence type="ECO:0000313" key="2">
    <source>
        <dbReference type="Proteomes" id="UP000604046"/>
    </source>
</evidence>
<dbReference type="Proteomes" id="UP000604046">
    <property type="component" value="Unassembled WGS sequence"/>
</dbReference>
<reference evidence="1" key="1">
    <citation type="submission" date="2021-02" db="EMBL/GenBank/DDBJ databases">
        <authorList>
            <person name="Dougan E. K."/>
            <person name="Rhodes N."/>
            <person name="Thang M."/>
            <person name="Chan C."/>
        </authorList>
    </citation>
    <scope>NUCLEOTIDE SEQUENCE</scope>
</reference>
<proteinExistence type="predicted"/>
<keyword evidence="2" id="KW-1185">Reference proteome</keyword>
<dbReference type="OrthoDB" id="411033at2759"/>
<protein>
    <submittedName>
        <fullName evidence="1">Uncharacterized protein</fullName>
    </submittedName>
</protein>
<organism evidence="1 2">
    <name type="scientific">Symbiodinium natans</name>
    <dbReference type="NCBI Taxonomy" id="878477"/>
    <lineage>
        <taxon>Eukaryota</taxon>
        <taxon>Sar</taxon>
        <taxon>Alveolata</taxon>
        <taxon>Dinophyceae</taxon>
        <taxon>Suessiales</taxon>
        <taxon>Symbiodiniaceae</taxon>
        <taxon>Symbiodinium</taxon>
    </lineage>
</organism>
<sequence length="909" mass="100380">MVDRAYRKVAVQQSVMPEYTELAMYKLDNVHEQIESYVADVVRMMQIVAGSSLAALVCSDASGIAVDCYSLAGEALCHVDGLPADASLEDVESALKAELGVGRFFFDIFDDSGEKVESKSSELARIVLRVRVDGFELCRKHLAAMDDEAFNPRSPKFNRSWIPNEAPEVPTAQLVPLLESLGVSDGVASIKFMKVYSRLVSIAEEWNMFNLALLQNFDGGLKTFKHELCQHWLDVARVSATQHVSHLPVPPVLLLLCRNNCGAVADGSPCISIDPISCRFPLNFSGDLQFSLHILDMDARSGAKALRSLLASAASLEWEEERKAISTEVMHEALRVDVEREELLSPLPSQEDIVRMAHVQLRLSCGLVPVDVEGSVAQPLLAFTAKLLRWHLMVLRFTEQALVYEGNQSSPPEEGSLEHHLGAWMKKPKDPKMRGVLIVVLDLPSSHALGDLCEKLSRKATEGALVRFILCTEGMMQVVAGSSLTALVRSDTSGITVDCYSLAGEALCHVDGLPADATLEDVEDALKAELGVGWFFFDIFDDSKQVESKSSELARAHGRTWDKAFRIVLVVRDGFELCRKHLAAMADEAFNPSSARFNRSWTPLTAPEVDHLQSMPLLESWGVSDGVASIKFMEVYSRLVSIAEEWNMFNLALLQNFPGLKTFKHELCQHWLDVARACATQRVSRLPAPLVLLCRSIQGGVVDCPGFSLDPTLLPFPADFSGELQNALHINDKHARSGAAVLRQLLLSAATLEWKLERKAMSNEVMQEAFRVDVEREELLSPLPSQEDIVRMAHVQLRLSCGLPVDVEGSLPQPLLAFTAKLLRWHLMVLRFTEQALVYEGNQSSPPEEGSLEHHLGAWMKKPKDPKARGVLIVVLDLPSSHALGDLCEKLSRKATEGALARFILCTEG</sequence>
<evidence type="ECO:0000313" key="1">
    <source>
        <dbReference type="EMBL" id="CAE7311582.1"/>
    </source>
</evidence>
<name>A0A812NDM1_9DINO</name>